<dbReference type="Proteomes" id="UP001056500">
    <property type="component" value="Chromosome"/>
</dbReference>
<dbReference type="InterPro" id="IPR007527">
    <property type="entry name" value="Znf_SWIM"/>
</dbReference>
<evidence type="ECO:0000256" key="1">
    <source>
        <dbReference type="PROSITE-ProRule" id="PRU00325"/>
    </source>
</evidence>
<dbReference type="RefSeq" id="WP_251870401.1">
    <property type="nucleotide sequence ID" value="NZ_CP098755.1"/>
</dbReference>
<evidence type="ECO:0000313" key="4">
    <source>
        <dbReference type="Proteomes" id="UP001056500"/>
    </source>
</evidence>
<dbReference type="InterPro" id="IPR036494">
    <property type="entry name" value="Ku_C_sf"/>
</dbReference>
<keyword evidence="1" id="KW-0862">Zinc</keyword>
<dbReference type="Pfam" id="PF04434">
    <property type="entry name" value="SWIM"/>
    <property type="match status" value="1"/>
</dbReference>
<gene>
    <name evidence="3" type="ORF">NDK47_14090</name>
</gene>
<proteinExistence type="predicted"/>
<feature type="domain" description="SWIM-type" evidence="2">
    <location>
        <begin position="59"/>
        <end position="92"/>
    </location>
</feature>
<keyword evidence="1" id="KW-0863">Zinc-finger</keyword>
<dbReference type="Gene3D" id="1.25.40.240">
    <property type="entry name" value="Ku, C-terminal domain"/>
    <property type="match status" value="1"/>
</dbReference>
<name>A0ABY4WDG1_9BACL</name>
<reference evidence="3" key="1">
    <citation type="submission" date="2022-06" db="EMBL/GenBank/DDBJ databases">
        <title>Genome sequencing of Brevibacillus sp. BB3-R1.</title>
        <authorList>
            <person name="Heo J."/>
            <person name="Lee D."/>
            <person name="Won M."/>
            <person name="Han B.-H."/>
            <person name="Hong S.-B."/>
            <person name="Kwon S.-W."/>
        </authorList>
    </citation>
    <scope>NUCLEOTIDE SEQUENCE</scope>
    <source>
        <strain evidence="3">BB3-R1</strain>
    </source>
</reference>
<evidence type="ECO:0000313" key="3">
    <source>
        <dbReference type="EMBL" id="USG63319.1"/>
    </source>
</evidence>
<keyword evidence="4" id="KW-1185">Reference proteome</keyword>
<keyword evidence="1" id="KW-0479">Metal-binding</keyword>
<evidence type="ECO:0000259" key="2">
    <source>
        <dbReference type="PROSITE" id="PS50966"/>
    </source>
</evidence>
<accession>A0ABY4WDG1</accession>
<dbReference type="PROSITE" id="PS50966">
    <property type="entry name" value="ZF_SWIM"/>
    <property type="match status" value="1"/>
</dbReference>
<dbReference type="EMBL" id="CP098755">
    <property type="protein sequence ID" value="USG63319.1"/>
    <property type="molecule type" value="Genomic_DNA"/>
</dbReference>
<organism evidence="3 4">
    <name type="scientific">Brevibacillus ruminantium</name>
    <dbReference type="NCBI Taxonomy" id="2950604"/>
    <lineage>
        <taxon>Bacteria</taxon>
        <taxon>Bacillati</taxon>
        <taxon>Bacillota</taxon>
        <taxon>Bacilli</taxon>
        <taxon>Bacillales</taxon>
        <taxon>Paenibacillaceae</taxon>
        <taxon>Brevibacillus</taxon>
    </lineage>
</organism>
<dbReference type="SUPFAM" id="SSF101420">
    <property type="entry name" value="C-terminal domain of Ku80"/>
    <property type="match status" value="1"/>
</dbReference>
<sequence>MLQKALSREQVKTLGEQVLVFMEEHIVERGYRYFSDGMVFNVQVDQGCLTSDVQGSMTYHVAIDLGTFTNSTCSCPYSRFCKHIAATFFQAYSVFENPRAFMSRLHQPRPLAFSSSLLVPAYKHTVKRNGNSSGMEAGRPVLPATSTVSDWWLFLDRWTRNLPQAMEAARASTELFSSYENVQGVTRDWPDDLAQLFSIHACLFHLQKLQEFVKEYRSAIWSGELAQTAERLVEQLEGILYYSDIDALWQERRSYLEQTAEKLRDWKLTAAFDLYGMLTYRLIWSDLLVQAAWRKQEVADLSQLAAEPTLPASRRNQSECMRAHFFVLDGRDEVALQIWERSWHPPLAFYLPYVKKFARNQEWQRLLAWIERMEGLIGTSEGQEYRLITAIWREAMAKLNRADECGISLKRYLPASFHDYAGYLFEHGHFQQWIDLQMTYGQPGAELSLEQEKVIEEKEPQLLLPLMIREINRLIEERNRTAYREAVKCLKKVRASYHKLNQTERWEQFMSRLAAKYSRLRAFQEEIRRGNLQP</sequence>
<protein>
    <submittedName>
        <fullName evidence="3">SWIM zinc finger family protein</fullName>
    </submittedName>
</protein>